<dbReference type="Gene3D" id="3.40.50.1820">
    <property type="entry name" value="alpha/beta hydrolase"/>
    <property type="match status" value="1"/>
</dbReference>
<evidence type="ECO:0000259" key="2">
    <source>
        <dbReference type="Pfam" id="PF01738"/>
    </source>
</evidence>
<name>A0ABW4JGI8_9BACL</name>
<keyword evidence="4" id="KW-1185">Reference proteome</keyword>
<proteinExistence type="predicted"/>
<dbReference type="InterPro" id="IPR002925">
    <property type="entry name" value="Dienelactn_hydro"/>
</dbReference>
<dbReference type="Pfam" id="PF01738">
    <property type="entry name" value="DLH"/>
    <property type="match status" value="1"/>
</dbReference>
<sequence>MAQQADRLEKTITKTVTADYLVYVPEHYAQSDENFPLILFLHGAGERGHDLELVKVHGIPKIVSERTDFPFITVSPQCPSGSSWLIEKDAVIALLDEIIAKYRVDTNRVYLTGLSMGGFGTWHIAAEYPERFAAIAPICGGGQPLTAQYLKDMPVWAFHGAKDDIVPLKATEDMVNALRNIGNNVKFTVYPEAKHDSWTETYNNKALYEWFLQHQKSELLTSQ</sequence>
<dbReference type="EMBL" id="JBHUCX010000024">
    <property type="protein sequence ID" value="MFD1675075.1"/>
    <property type="molecule type" value="Genomic_DNA"/>
</dbReference>
<dbReference type="PANTHER" id="PTHR43037">
    <property type="entry name" value="UNNAMED PRODUCT-RELATED"/>
    <property type="match status" value="1"/>
</dbReference>
<keyword evidence="1" id="KW-0732">Signal</keyword>
<dbReference type="InterPro" id="IPR029058">
    <property type="entry name" value="AB_hydrolase_fold"/>
</dbReference>
<protein>
    <submittedName>
        <fullName evidence="3">Prolyl oligopeptidase family serine peptidase</fullName>
    </submittedName>
</protein>
<evidence type="ECO:0000256" key="1">
    <source>
        <dbReference type="ARBA" id="ARBA00022729"/>
    </source>
</evidence>
<feature type="domain" description="Dienelactone hydrolase" evidence="2">
    <location>
        <begin position="100"/>
        <end position="195"/>
    </location>
</feature>
<dbReference type="Proteomes" id="UP001597079">
    <property type="component" value="Unassembled WGS sequence"/>
</dbReference>
<gene>
    <name evidence="3" type="ORF">ACFSB2_10255</name>
</gene>
<evidence type="ECO:0000313" key="4">
    <source>
        <dbReference type="Proteomes" id="UP001597079"/>
    </source>
</evidence>
<organism evidence="3 4">
    <name type="scientific">Alicyclobacillus fodiniaquatilis</name>
    <dbReference type="NCBI Taxonomy" id="1661150"/>
    <lineage>
        <taxon>Bacteria</taxon>
        <taxon>Bacillati</taxon>
        <taxon>Bacillota</taxon>
        <taxon>Bacilli</taxon>
        <taxon>Bacillales</taxon>
        <taxon>Alicyclobacillaceae</taxon>
        <taxon>Alicyclobacillus</taxon>
    </lineage>
</organism>
<accession>A0ABW4JGI8</accession>
<dbReference type="RefSeq" id="WP_377942937.1">
    <property type="nucleotide sequence ID" value="NZ_JBHUCX010000024.1"/>
</dbReference>
<dbReference type="InterPro" id="IPR050955">
    <property type="entry name" value="Plant_Biomass_Hydrol_Est"/>
</dbReference>
<dbReference type="PANTHER" id="PTHR43037:SF1">
    <property type="entry name" value="BLL1128 PROTEIN"/>
    <property type="match status" value="1"/>
</dbReference>
<reference evidence="4" key="1">
    <citation type="journal article" date="2019" name="Int. J. Syst. Evol. Microbiol.">
        <title>The Global Catalogue of Microorganisms (GCM) 10K type strain sequencing project: providing services to taxonomists for standard genome sequencing and annotation.</title>
        <authorList>
            <consortium name="The Broad Institute Genomics Platform"/>
            <consortium name="The Broad Institute Genome Sequencing Center for Infectious Disease"/>
            <person name="Wu L."/>
            <person name="Ma J."/>
        </authorList>
    </citation>
    <scope>NUCLEOTIDE SEQUENCE [LARGE SCALE GENOMIC DNA]</scope>
    <source>
        <strain evidence="4">CGMCC 1.12286</strain>
    </source>
</reference>
<dbReference type="SUPFAM" id="SSF53474">
    <property type="entry name" value="alpha/beta-Hydrolases"/>
    <property type="match status" value="1"/>
</dbReference>
<evidence type="ECO:0000313" key="3">
    <source>
        <dbReference type="EMBL" id="MFD1675075.1"/>
    </source>
</evidence>
<comment type="caution">
    <text evidence="3">The sequence shown here is derived from an EMBL/GenBank/DDBJ whole genome shotgun (WGS) entry which is preliminary data.</text>
</comment>